<dbReference type="FunFam" id="1.10.357.140:FF:000008">
    <property type="entry name" value="4-hydroxybenzoate octaprenyltransferase"/>
    <property type="match status" value="1"/>
</dbReference>
<evidence type="ECO:0000256" key="6">
    <source>
        <dbReference type="ARBA" id="ARBA00022989"/>
    </source>
</evidence>
<feature type="transmembrane region" description="Helical" evidence="8">
    <location>
        <begin position="267"/>
        <end position="286"/>
    </location>
</feature>
<gene>
    <name evidence="9" type="primary">ubiA_5</name>
    <name evidence="9" type="ORF">SDC9_16610</name>
</gene>
<feature type="transmembrane region" description="Helical" evidence="8">
    <location>
        <begin position="298"/>
        <end position="320"/>
    </location>
</feature>
<keyword evidence="7 8" id="KW-0472">Membrane</keyword>
<evidence type="ECO:0000256" key="1">
    <source>
        <dbReference type="ARBA" id="ARBA00001946"/>
    </source>
</evidence>
<dbReference type="InterPro" id="IPR006371">
    <property type="entry name" value="Polyprenyltransferase_UbiA-li"/>
</dbReference>
<dbReference type="Gene3D" id="1.10.357.140">
    <property type="entry name" value="UbiA prenyltransferase"/>
    <property type="match status" value="1"/>
</dbReference>
<dbReference type="NCBIfam" id="TIGR01475">
    <property type="entry name" value="ubiA_other"/>
    <property type="match status" value="1"/>
</dbReference>
<organism evidence="9">
    <name type="scientific">bioreactor metagenome</name>
    <dbReference type="NCBI Taxonomy" id="1076179"/>
    <lineage>
        <taxon>unclassified sequences</taxon>
        <taxon>metagenomes</taxon>
        <taxon>ecological metagenomes</taxon>
    </lineage>
</organism>
<dbReference type="EMBL" id="VSSQ01000055">
    <property type="protein sequence ID" value="MPL70848.1"/>
    <property type="molecule type" value="Genomic_DNA"/>
</dbReference>
<feature type="transmembrane region" description="Helical" evidence="8">
    <location>
        <begin position="170"/>
        <end position="189"/>
    </location>
</feature>
<reference evidence="9" key="1">
    <citation type="submission" date="2019-08" db="EMBL/GenBank/DDBJ databases">
        <authorList>
            <person name="Kucharzyk K."/>
            <person name="Murdoch R.W."/>
            <person name="Higgins S."/>
            <person name="Loffler F."/>
        </authorList>
    </citation>
    <scope>NUCLEOTIDE SEQUENCE</scope>
</reference>
<dbReference type="EC" id="2.5.1.-" evidence="9"/>
<sequence>MGSTEDGLGHPEGATRLGDVAKPVAVRRVEDKAGRRGLGRLATLGESVMIRHSLFSLPFAAAAVLLETGGRPPAGKLLWILVAAFGARNAANALNRIIDARIDAANPRTADRALPQGRIKLRELWFFTGAMLALLVLGAAMLNPLCLALLPVAGILVFGYSYTKRFTWLCHYWLGLTCSAAVMGAFLGVSGLFALRYFLLTAGVAFWVAGFDILYAIQDISFDRGAGLKSIPARFGERTARTFAALSHLSALAGFSSIFLFWSAAGLGLLLALILCTSLLVAEHLIAGKGTERHVRIAAYGINEIIPLVILAGVALDIYLL</sequence>
<evidence type="ECO:0000256" key="4">
    <source>
        <dbReference type="ARBA" id="ARBA00022679"/>
    </source>
</evidence>
<name>A0A644TV21_9ZZZZ</name>
<dbReference type="AlphaFoldDB" id="A0A644TV21"/>
<evidence type="ECO:0000256" key="5">
    <source>
        <dbReference type="ARBA" id="ARBA00022692"/>
    </source>
</evidence>
<comment type="caution">
    <text evidence="9">The sequence shown here is derived from an EMBL/GenBank/DDBJ whole genome shotgun (WGS) entry which is preliminary data.</text>
</comment>
<keyword evidence="5 8" id="KW-0812">Transmembrane</keyword>
<evidence type="ECO:0000256" key="3">
    <source>
        <dbReference type="ARBA" id="ARBA00005985"/>
    </source>
</evidence>
<evidence type="ECO:0000256" key="7">
    <source>
        <dbReference type="ARBA" id="ARBA00023136"/>
    </source>
</evidence>
<comment type="subcellular location">
    <subcellularLocation>
        <location evidence="2">Membrane</location>
        <topology evidence="2">Multi-pass membrane protein</topology>
    </subcellularLocation>
</comment>
<dbReference type="GO" id="GO:0016765">
    <property type="term" value="F:transferase activity, transferring alkyl or aryl (other than methyl) groups"/>
    <property type="evidence" value="ECO:0007669"/>
    <property type="project" value="InterPro"/>
</dbReference>
<keyword evidence="6 8" id="KW-1133">Transmembrane helix</keyword>
<dbReference type="PANTHER" id="PTHR11048">
    <property type="entry name" value="PRENYLTRANSFERASES"/>
    <property type="match status" value="1"/>
</dbReference>
<feature type="transmembrane region" description="Helical" evidence="8">
    <location>
        <begin position="195"/>
        <end position="217"/>
    </location>
</feature>
<dbReference type="CDD" id="cd13959">
    <property type="entry name" value="PT_UbiA_COQ2"/>
    <property type="match status" value="1"/>
</dbReference>
<evidence type="ECO:0000256" key="8">
    <source>
        <dbReference type="SAM" id="Phobius"/>
    </source>
</evidence>
<protein>
    <submittedName>
        <fullName evidence="9">4-hydroxybenzoate octaprenyltransferase</fullName>
        <ecNumber evidence="9">2.5.1.-</ecNumber>
    </submittedName>
</protein>
<dbReference type="Gene3D" id="1.20.120.1780">
    <property type="entry name" value="UbiA prenyltransferase"/>
    <property type="match status" value="1"/>
</dbReference>
<proteinExistence type="inferred from homology"/>
<evidence type="ECO:0000256" key="2">
    <source>
        <dbReference type="ARBA" id="ARBA00004141"/>
    </source>
</evidence>
<keyword evidence="4 9" id="KW-0808">Transferase</keyword>
<dbReference type="GO" id="GO:0006744">
    <property type="term" value="P:ubiquinone biosynthetic process"/>
    <property type="evidence" value="ECO:0007669"/>
    <property type="project" value="TreeGrafter"/>
</dbReference>
<feature type="transmembrane region" description="Helical" evidence="8">
    <location>
        <begin position="147"/>
        <end position="163"/>
    </location>
</feature>
<dbReference type="GO" id="GO:0005886">
    <property type="term" value="C:plasma membrane"/>
    <property type="evidence" value="ECO:0007669"/>
    <property type="project" value="TreeGrafter"/>
</dbReference>
<dbReference type="InterPro" id="IPR044878">
    <property type="entry name" value="UbiA_sf"/>
</dbReference>
<evidence type="ECO:0000313" key="9">
    <source>
        <dbReference type="EMBL" id="MPL70848.1"/>
    </source>
</evidence>
<accession>A0A644TV21</accession>
<dbReference type="PANTHER" id="PTHR11048:SF28">
    <property type="entry name" value="4-HYDROXYBENZOATE POLYPRENYLTRANSFERASE, MITOCHONDRIAL"/>
    <property type="match status" value="1"/>
</dbReference>
<comment type="cofactor">
    <cofactor evidence="1">
        <name>Mg(2+)</name>
        <dbReference type="ChEBI" id="CHEBI:18420"/>
    </cofactor>
</comment>
<comment type="similarity">
    <text evidence="3">Belongs to the UbiA prenyltransferase family.</text>
</comment>
<dbReference type="InterPro" id="IPR039653">
    <property type="entry name" value="Prenyltransferase"/>
</dbReference>
<dbReference type="InterPro" id="IPR000537">
    <property type="entry name" value="UbiA_prenyltransferase"/>
</dbReference>
<dbReference type="Pfam" id="PF01040">
    <property type="entry name" value="UbiA"/>
    <property type="match status" value="1"/>
</dbReference>